<accession>A0ABV9FHK3</accession>
<evidence type="ECO:0000256" key="2">
    <source>
        <dbReference type="SAM" id="SignalP"/>
    </source>
</evidence>
<feature type="region of interest" description="Disordered" evidence="1">
    <location>
        <begin position="24"/>
        <end position="48"/>
    </location>
</feature>
<reference evidence="4" key="1">
    <citation type="journal article" date="2019" name="Int. J. Syst. Evol. Microbiol.">
        <title>The Global Catalogue of Microorganisms (GCM) 10K type strain sequencing project: providing services to taxonomists for standard genome sequencing and annotation.</title>
        <authorList>
            <consortium name="The Broad Institute Genomics Platform"/>
            <consortium name="The Broad Institute Genome Sequencing Center for Infectious Disease"/>
            <person name="Wu L."/>
            <person name="Ma J."/>
        </authorList>
    </citation>
    <scope>NUCLEOTIDE SEQUENCE [LARGE SCALE GENOMIC DNA]</scope>
    <source>
        <strain evidence="4">CCUG 49571</strain>
    </source>
</reference>
<dbReference type="Pfam" id="PF01547">
    <property type="entry name" value="SBP_bac_1"/>
    <property type="match status" value="1"/>
</dbReference>
<name>A0ABV9FHK3_9BACL</name>
<dbReference type="InterPro" id="IPR006059">
    <property type="entry name" value="SBP"/>
</dbReference>
<keyword evidence="2" id="KW-0732">Signal</keyword>
<evidence type="ECO:0000313" key="3">
    <source>
        <dbReference type="EMBL" id="MFC4600505.1"/>
    </source>
</evidence>
<dbReference type="EMBL" id="JBHSEP010000017">
    <property type="protein sequence ID" value="MFC4600505.1"/>
    <property type="molecule type" value="Genomic_DNA"/>
</dbReference>
<keyword evidence="4" id="KW-1185">Reference proteome</keyword>
<gene>
    <name evidence="3" type="ORF">ACFO3S_19840</name>
</gene>
<dbReference type="Gene3D" id="3.40.190.10">
    <property type="entry name" value="Periplasmic binding protein-like II"/>
    <property type="match status" value="2"/>
</dbReference>
<proteinExistence type="predicted"/>
<organism evidence="3 4">
    <name type="scientific">Cohnella hongkongensis</name>
    <dbReference type="NCBI Taxonomy" id="178337"/>
    <lineage>
        <taxon>Bacteria</taxon>
        <taxon>Bacillati</taxon>
        <taxon>Bacillota</taxon>
        <taxon>Bacilli</taxon>
        <taxon>Bacillales</taxon>
        <taxon>Paenibacillaceae</taxon>
        <taxon>Cohnella</taxon>
    </lineage>
</organism>
<dbReference type="PANTHER" id="PTHR43649">
    <property type="entry name" value="ARABINOSE-BINDING PROTEIN-RELATED"/>
    <property type="match status" value="1"/>
</dbReference>
<dbReference type="Proteomes" id="UP001596028">
    <property type="component" value="Unassembled WGS sequence"/>
</dbReference>
<dbReference type="PANTHER" id="PTHR43649:SF17">
    <property type="entry name" value="ABC TRANSPORTER SOLUTE BINDING PROTEIN-SUGAR TRANSPORT"/>
    <property type="match status" value="1"/>
</dbReference>
<comment type="caution">
    <text evidence="3">The sequence shown here is derived from an EMBL/GenBank/DDBJ whole genome shotgun (WGS) entry which is preliminary data.</text>
</comment>
<sequence length="518" mass="57077">MTRKSAVLTSLLLSTALIASACSSGGDSNGQGGTPNTAESSGSASKSTVEVRWMRGENPAQAVKQDTPVIGEILAKTGVKINLEPVPGSNYEDKKRALLATNNIPDIIGITASDAAEFAGTGMFLTISDYFDRMPNFQKVMETNPEIKKLFIDGKLYSLPVAEHFKIQGGKAPMIRMDILEKLDLAVPTTFDELYDVLKKMKEAYPDSYPFSSRGIPAFLDAFAFGMGGGFGMTYDDETGAYFYGQNKPEFKEVLTFLNRLYSEGLLDPDFAINTKQNWDEKMSTGKSFFYYDNNSFAVNYTAALQQAEPGARFDRIPYLKNAKGDIRGWLYPKGWLTDNYAISSDTKNPEAVIDMFDWMYGEEGTNVTNYGIEGQTFEIVDGQPKMTDATLEKYKGSTDPARVMLSEIGAGLLALAVHVDEGPFTQLSDPNLVRWGEELVNDPGARYAPALVPAFTSEETKLIKGITSKTAPLEEDVVKFVMGIKPLTEFDQWAEQLTKAGAEQLENIYNEALKRVQ</sequence>
<feature type="chain" id="PRO_5047500290" evidence="2">
    <location>
        <begin position="22"/>
        <end position="518"/>
    </location>
</feature>
<dbReference type="RefSeq" id="WP_378099653.1">
    <property type="nucleotide sequence ID" value="NZ_JBHSEP010000017.1"/>
</dbReference>
<dbReference type="PROSITE" id="PS51257">
    <property type="entry name" value="PROKAR_LIPOPROTEIN"/>
    <property type="match status" value="1"/>
</dbReference>
<evidence type="ECO:0000313" key="4">
    <source>
        <dbReference type="Proteomes" id="UP001596028"/>
    </source>
</evidence>
<feature type="signal peptide" evidence="2">
    <location>
        <begin position="1"/>
        <end position="21"/>
    </location>
</feature>
<feature type="compositionally biased region" description="Polar residues" evidence="1">
    <location>
        <begin position="34"/>
        <end position="48"/>
    </location>
</feature>
<dbReference type="SUPFAM" id="SSF53850">
    <property type="entry name" value="Periplasmic binding protein-like II"/>
    <property type="match status" value="1"/>
</dbReference>
<protein>
    <submittedName>
        <fullName evidence="3">Extracellular solute-binding protein</fullName>
    </submittedName>
</protein>
<evidence type="ECO:0000256" key="1">
    <source>
        <dbReference type="SAM" id="MobiDB-lite"/>
    </source>
</evidence>
<dbReference type="InterPro" id="IPR050490">
    <property type="entry name" value="Bact_solute-bd_prot1"/>
</dbReference>